<reference evidence="1" key="1">
    <citation type="submission" date="2020-06" db="EMBL/GenBank/DDBJ databases">
        <title>Unique genomic features of the anaerobic methanotrophic archaea.</title>
        <authorList>
            <person name="Chadwick G.L."/>
            <person name="Skennerton C.T."/>
            <person name="Laso-Perez R."/>
            <person name="Leu A.O."/>
            <person name="Speth D.R."/>
            <person name="Yu H."/>
            <person name="Morgan-Lang C."/>
            <person name="Hatzenpichler R."/>
            <person name="Goudeau D."/>
            <person name="Malmstrom R."/>
            <person name="Brazelton W.J."/>
            <person name="Woyke T."/>
            <person name="Hallam S.J."/>
            <person name="Tyson G.W."/>
            <person name="Wegener G."/>
            <person name="Boetius A."/>
            <person name="Orphan V."/>
        </authorList>
    </citation>
    <scope>NUCLEOTIDE SEQUENCE</scope>
</reference>
<accession>A0A7G9Z3F0</accession>
<gene>
    <name evidence="1" type="ORF">PNEAJHEF_00008</name>
</gene>
<organism evidence="1">
    <name type="scientific">Candidatus Methanophaga sp. ANME-1 ERB7</name>
    <dbReference type="NCBI Taxonomy" id="2759913"/>
    <lineage>
        <taxon>Archaea</taxon>
        <taxon>Methanobacteriati</taxon>
        <taxon>Methanobacteriota</taxon>
        <taxon>Stenosarchaea group</taxon>
        <taxon>Methanomicrobia</taxon>
        <taxon>Candidatus Methanophagales</taxon>
        <taxon>Candidatus Methanophagaceae</taxon>
        <taxon>Candidatus Methanophaga</taxon>
    </lineage>
</organism>
<name>A0A7G9Z3F0_9EURY</name>
<sequence length="68" mass="7790">MKSKVFNTVKCNMIIRSGWTKRGMGIEVLDNGEQGQAPSFKDEEITFIHKFLRAPEKDGRNCEESEKV</sequence>
<protein>
    <submittedName>
        <fullName evidence="1">Uncharacterized protein</fullName>
    </submittedName>
</protein>
<proteinExistence type="predicted"/>
<dbReference type="AlphaFoldDB" id="A0A7G9Z3F0"/>
<evidence type="ECO:0000313" key="1">
    <source>
        <dbReference type="EMBL" id="QNO54784.1"/>
    </source>
</evidence>
<dbReference type="EMBL" id="MT631592">
    <property type="protein sequence ID" value="QNO54784.1"/>
    <property type="molecule type" value="Genomic_DNA"/>
</dbReference>